<dbReference type="Proteomes" id="UP000192333">
    <property type="component" value="Chromosome I"/>
</dbReference>
<dbReference type="STRING" id="758820.SAMN00777080_3702"/>
<name>A0A1W2H837_9BACT</name>
<dbReference type="OrthoDB" id="1036575at2"/>
<dbReference type="InterPro" id="IPR043732">
    <property type="entry name" value="DUF5675"/>
</dbReference>
<gene>
    <name evidence="4" type="ORF">SAMN00777080_3702</name>
</gene>
<evidence type="ECO:0000313" key="5">
    <source>
        <dbReference type="Proteomes" id="UP000192333"/>
    </source>
</evidence>
<evidence type="ECO:0000313" key="4">
    <source>
        <dbReference type="EMBL" id="SMD45061.1"/>
    </source>
</evidence>
<reference evidence="5" key="1">
    <citation type="submission" date="2017-04" db="EMBL/GenBank/DDBJ databases">
        <authorList>
            <person name="Varghese N."/>
            <person name="Submissions S."/>
        </authorList>
    </citation>
    <scope>NUCLEOTIDE SEQUENCE [LARGE SCALE GENOMIC DNA]</scope>
    <source>
        <strain evidence="5">DSM 16537</strain>
    </source>
</reference>
<keyword evidence="2" id="KW-0472">Membrane</keyword>
<dbReference type="RefSeq" id="WP_084121816.1">
    <property type="nucleotide sequence ID" value="NZ_LT838813.1"/>
</dbReference>
<organism evidence="4 5">
    <name type="scientific">Aquiflexum balticum DSM 16537</name>
    <dbReference type="NCBI Taxonomy" id="758820"/>
    <lineage>
        <taxon>Bacteria</taxon>
        <taxon>Pseudomonadati</taxon>
        <taxon>Bacteroidota</taxon>
        <taxon>Cytophagia</taxon>
        <taxon>Cytophagales</taxon>
        <taxon>Cyclobacteriaceae</taxon>
        <taxon>Aquiflexum</taxon>
    </lineage>
</organism>
<keyword evidence="2" id="KW-0812">Transmembrane</keyword>
<feature type="domain" description="DUF5675" evidence="3">
    <location>
        <begin position="120"/>
        <end position="251"/>
    </location>
</feature>
<dbReference type="EMBL" id="LT838813">
    <property type="protein sequence ID" value="SMD45061.1"/>
    <property type="molecule type" value="Genomic_DNA"/>
</dbReference>
<accession>A0A1W2H837</accession>
<evidence type="ECO:0000256" key="2">
    <source>
        <dbReference type="SAM" id="Phobius"/>
    </source>
</evidence>
<dbReference type="AlphaFoldDB" id="A0A1W2H837"/>
<keyword evidence="5" id="KW-1185">Reference proteome</keyword>
<proteinExistence type="predicted"/>
<sequence>MKKFAALLIIALVAILVLVALTNPEVLGKAWLYVLGFIGYVVVLVENGFKKIAGAFSGPKEKIPDVLPSLPVEKGNYSKEIEQKNQEVLSLQQKIKELEIKLKNSETESGSHLGKCTLTVLRYIDDGETTLGLIFLRNKFFAYTLEDTHRDEKIKEKTRIPAGIYNIGYSPVDPAQSRITRDYLKLYSPWFTKHLHLQNVPGFEGIYIHVGNSHDNTAGCLLIADGVLAGTQQKTLQNSRNAYQRFYKIIAALLDSNEQVNIQILNEDWFDRSKLTSL</sequence>
<keyword evidence="1" id="KW-0175">Coiled coil</keyword>
<protein>
    <recommendedName>
        <fullName evidence="3">DUF5675 domain-containing protein</fullName>
    </recommendedName>
</protein>
<keyword evidence="2" id="KW-1133">Transmembrane helix</keyword>
<evidence type="ECO:0000256" key="1">
    <source>
        <dbReference type="SAM" id="Coils"/>
    </source>
</evidence>
<dbReference type="Pfam" id="PF18925">
    <property type="entry name" value="DUF5675"/>
    <property type="match status" value="1"/>
</dbReference>
<feature type="coiled-coil region" evidence="1">
    <location>
        <begin position="74"/>
        <end position="108"/>
    </location>
</feature>
<feature type="transmembrane region" description="Helical" evidence="2">
    <location>
        <begin position="30"/>
        <end position="49"/>
    </location>
</feature>
<evidence type="ECO:0000259" key="3">
    <source>
        <dbReference type="Pfam" id="PF18925"/>
    </source>
</evidence>